<dbReference type="AlphaFoldDB" id="A0A644SKM8"/>
<evidence type="ECO:0000313" key="2">
    <source>
        <dbReference type="EMBL" id="MPL55208.1"/>
    </source>
</evidence>
<accession>A0A644SKM8</accession>
<dbReference type="EMBL" id="VSSQ01000001">
    <property type="protein sequence ID" value="MPL55208.1"/>
    <property type="molecule type" value="Genomic_DNA"/>
</dbReference>
<protein>
    <recommendedName>
        <fullName evidence="1">Methyltransferase domain-containing protein</fullName>
    </recommendedName>
</protein>
<dbReference type="PANTHER" id="PTHR43861">
    <property type="entry name" value="TRANS-ACONITATE 2-METHYLTRANSFERASE-RELATED"/>
    <property type="match status" value="1"/>
</dbReference>
<dbReference type="InterPro" id="IPR029063">
    <property type="entry name" value="SAM-dependent_MTases_sf"/>
</dbReference>
<name>A0A644SKM8_9ZZZZ</name>
<proteinExistence type="predicted"/>
<reference evidence="2" key="1">
    <citation type="submission" date="2019-08" db="EMBL/GenBank/DDBJ databases">
        <authorList>
            <person name="Kucharzyk K."/>
            <person name="Murdoch R.W."/>
            <person name="Higgins S."/>
            <person name="Loffler F."/>
        </authorList>
    </citation>
    <scope>NUCLEOTIDE SEQUENCE</scope>
</reference>
<dbReference type="Gene3D" id="3.40.50.150">
    <property type="entry name" value="Vaccinia Virus protein VP39"/>
    <property type="match status" value="1"/>
</dbReference>
<dbReference type="InterPro" id="IPR025714">
    <property type="entry name" value="Methyltranfer_dom"/>
</dbReference>
<comment type="caution">
    <text evidence="2">The sequence shown here is derived from an EMBL/GenBank/DDBJ whole genome shotgun (WGS) entry which is preliminary data.</text>
</comment>
<feature type="domain" description="Methyltransferase" evidence="1">
    <location>
        <begin position="39"/>
        <end position="165"/>
    </location>
</feature>
<organism evidence="2">
    <name type="scientific">bioreactor metagenome</name>
    <dbReference type="NCBI Taxonomy" id="1076179"/>
    <lineage>
        <taxon>unclassified sequences</taxon>
        <taxon>metagenomes</taxon>
        <taxon>ecological metagenomes</taxon>
    </lineage>
</organism>
<dbReference type="CDD" id="cd02440">
    <property type="entry name" value="AdoMet_MTases"/>
    <property type="match status" value="1"/>
</dbReference>
<sequence length="251" mass="29688">MSWFKEWFNTPYYHILYKDRDFVEAENFIRNLTQDLQLSKDSKIIDLACGKGRHSVFLQQLGYEVLGVDLSEESIEHNKQFETSADETPKLTFEVHDMRNELYPNVSSEKVNAVFNLFTSFGYFDDDEDDRKVFSSVKNVLQNNGIFVLDFLNEKFVKNTLVDETTVTKDGIDFLIKKRIEQNHVIKDIFFEDKGESFHYFEKVKLHTLEEIKNIAESFGFEAVKIWGNYQLEDFERETSPRCIFQFKVKN</sequence>
<dbReference type="Gene3D" id="2.20.25.110">
    <property type="entry name" value="S-adenosyl-L-methionine-dependent methyltransferases"/>
    <property type="match status" value="1"/>
</dbReference>
<dbReference type="SUPFAM" id="SSF53335">
    <property type="entry name" value="S-adenosyl-L-methionine-dependent methyltransferases"/>
    <property type="match status" value="1"/>
</dbReference>
<evidence type="ECO:0000259" key="1">
    <source>
        <dbReference type="Pfam" id="PF13847"/>
    </source>
</evidence>
<dbReference type="Pfam" id="PF13847">
    <property type="entry name" value="Methyltransf_31"/>
    <property type="match status" value="1"/>
</dbReference>
<gene>
    <name evidence="2" type="ORF">SDC9_00675</name>
</gene>